<dbReference type="SUPFAM" id="SSF48452">
    <property type="entry name" value="TPR-like"/>
    <property type="match status" value="1"/>
</dbReference>
<keyword evidence="1 4" id="KW-0378">Hydrolase</keyword>
<dbReference type="GO" id="GO:0016020">
    <property type="term" value="C:membrane"/>
    <property type="evidence" value="ECO:0007669"/>
    <property type="project" value="TreeGrafter"/>
</dbReference>
<dbReference type="GO" id="GO:0043531">
    <property type="term" value="F:ADP binding"/>
    <property type="evidence" value="ECO:0007669"/>
    <property type="project" value="InterPro"/>
</dbReference>
<proteinExistence type="predicted"/>
<dbReference type="PANTHER" id="PTHR24185">
    <property type="entry name" value="CALCIUM-INDEPENDENT PHOSPHOLIPASE A2-GAMMA"/>
    <property type="match status" value="1"/>
</dbReference>
<dbReference type="GO" id="GO:0019369">
    <property type="term" value="P:arachidonate metabolic process"/>
    <property type="evidence" value="ECO:0007669"/>
    <property type="project" value="TreeGrafter"/>
</dbReference>
<dbReference type="SUPFAM" id="SSF52151">
    <property type="entry name" value="FabD/lysophospholipase-like"/>
    <property type="match status" value="1"/>
</dbReference>
<dbReference type="Gene3D" id="3.40.50.300">
    <property type="entry name" value="P-loop containing nucleotide triphosphate hydrolases"/>
    <property type="match status" value="1"/>
</dbReference>
<evidence type="ECO:0000313" key="7">
    <source>
        <dbReference type="Proteomes" id="UP000070168"/>
    </source>
</evidence>
<dbReference type="Proteomes" id="UP000070168">
    <property type="component" value="Unassembled WGS sequence"/>
</dbReference>
<evidence type="ECO:0000256" key="1">
    <source>
        <dbReference type="ARBA" id="ARBA00022801"/>
    </source>
</evidence>
<comment type="caution">
    <text evidence="6">The sequence shown here is derived from an EMBL/GenBank/DDBJ whole genome shotgun (WGS) entry which is preliminary data.</text>
</comment>
<dbReference type="InterPro" id="IPR002641">
    <property type="entry name" value="PNPLA_dom"/>
</dbReference>
<dbReference type="RefSeq" id="XP_040650498.1">
    <property type="nucleotide sequence ID" value="XM_040795960.1"/>
</dbReference>
<dbReference type="InterPro" id="IPR011990">
    <property type="entry name" value="TPR-like_helical_dom_sf"/>
</dbReference>
<feature type="short sequence motif" description="GXSXG" evidence="4">
    <location>
        <begin position="62"/>
        <end position="66"/>
    </location>
</feature>
<dbReference type="Gene3D" id="1.25.40.10">
    <property type="entry name" value="Tetratricopeptide repeat domain"/>
    <property type="match status" value="1"/>
</dbReference>
<feature type="domain" description="PNPLA" evidence="5">
    <location>
        <begin position="18"/>
        <end position="217"/>
    </location>
</feature>
<dbReference type="PROSITE" id="PS51635">
    <property type="entry name" value="PNPLA"/>
    <property type="match status" value="1"/>
</dbReference>
<reference evidence="6 7" key="1">
    <citation type="journal article" date="2016" name="BMC Genomics">
        <title>Genome sequencing and secondary metabolism of the postharvest pathogen Penicillium griseofulvum.</title>
        <authorList>
            <person name="Banani H."/>
            <person name="Marcet-Houben M."/>
            <person name="Ballester A.R."/>
            <person name="Abbruscato P."/>
            <person name="Gonzalez-Candelas L."/>
            <person name="Gabaldon T."/>
            <person name="Spadaro D."/>
        </authorList>
    </citation>
    <scope>NUCLEOTIDE SEQUENCE [LARGE SCALE GENOMIC DNA]</scope>
    <source>
        <strain evidence="6 7">PG3</strain>
    </source>
</reference>
<sequence length="866" mass="97805">MATEIGPSPLDTNGLCLLSLDGGGVRGLSSLLILRDVMTQLNSEREDSEVLKPCDVFDLIGGTSTGGLIAIMLGRLEMGVDECIIAYTELMESVFSEKINKLPVDWSEKIVSQYDSKRLKKAIESVITRVGLLPTDLMNDGKPRRCKTFVCTTSKDTFQVTRLRSYSLSNEIALPATICEAAMATSAATRFFDPVSIGNHQFVDGAFGANNPIEEVEGEAADIWCTTSRALKPLVKCFVSVGTGDAAQVPMDDNMLTVLSKTLVKLAIKPESTERRFMARWSNEVKGKRYFRFNVKQGLEQVHMTEFEKQSVIESATYVYLHHSSEKIRERLGKIDFETTIREHGARAAHHKILQALDLPDNPFHHKKPACWVVPFERNPRYVDRHVVGKVKCRLFAKNQPERIAIFGLGGIGKTQIALELAYQTRELYPDCAIFWLPAVDTESLQQAYQRVADQLGIALGDTREDVMRLVKDPLSRSSTGRWLLIFDNADEIDMWTESQISTTGGLKDYLPTSNEGAIVFTTRSNKVAQYLAETEVIEIAEMDEQKTTRVLRNTLISKELLHDTESTRKLLSRLTFLPLAIVQAASFINENRLTLASYVDLLDRTITEDPHPARTCFLHKVGRCQTWDGRAKEAERIFIESIEIAGVLYGPDSPYALFGDYELVHSYLGQGKLKEGVKLCEEIVERMKIICGPDSIETMEYVWDLTIIYRTTSNHDKARELCKNVIPYFLRRLGPDSMEKLDEIVSLASSYLLDPKLLVASELSLRSLHMNRTLQYSYLEAWTKFRTFSSCMDVLPYVRHAKKVFYDRSTYANAKKYNPYYVFPQPGKDPLLLEILEMVNGILTKRQLSSDGVTRVEGQEEAKFV</sequence>
<name>A0A135LSM0_PENPA</name>
<feature type="short sequence motif" description="DGA/G" evidence="4">
    <location>
        <begin position="204"/>
        <end position="206"/>
    </location>
</feature>
<dbReference type="OMA" id="QINIATY"/>
<dbReference type="GO" id="GO:0047499">
    <property type="term" value="F:calcium-independent phospholipase A2 activity"/>
    <property type="evidence" value="ECO:0007669"/>
    <property type="project" value="TreeGrafter"/>
</dbReference>
<keyword evidence="2 4" id="KW-0442">Lipid degradation</keyword>
<gene>
    <name evidence="6" type="ORF">PGRI_082460</name>
</gene>
<dbReference type="GO" id="GO:0046486">
    <property type="term" value="P:glycerolipid metabolic process"/>
    <property type="evidence" value="ECO:0007669"/>
    <property type="project" value="UniProtKB-ARBA"/>
</dbReference>
<dbReference type="InterPro" id="IPR016035">
    <property type="entry name" value="Acyl_Trfase/lysoPLipase"/>
</dbReference>
<protein>
    <submittedName>
        <fullName evidence="6">Patatin/Phospholipase A2-related protein</fullName>
    </submittedName>
</protein>
<feature type="short sequence motif" description="GXGXXG" evidence="4">
    <location>
        <begin position="22"/>
        <end position="27"/>
    </location>
</feature>
<dbReference type="AlphaFoldDB" id="A0A135LSM0"/>
<evidence type="ECO:0000256" key="3">
    <source>
        <dbReference type="ARBA" id="ARBA00023098"/>
    </source>
</evidence>
<dbReference type="InterPro" id="IPR002182">
    <property type="entry name" value="NB-ARC"/>
</dbReference>
<dbReference type="SUPFAM" id="SSF52540">
    <property type="entry name" value="P-loop containing nucleoside triphosphate hydrolases"/>
    <property type="match status" value="1"/>
</dbReference>
<dbReference type="Gene3D" id="3.40.1090.10">
    <property type="entry name" value="Cytosolic phospholipase A2 catalytic domain"/>
    <property type="match status" value="1"/>
</dbReference>
<dbReference type="Pfam" id="PF00931">
    <property type="entry name" value="NB-ARC"/>
    <property type="match status" value="1"/>
</dbReference>
<dbReference type="GO" id="GO:0016042">
    <property type="term" value="P:lipid catabolic process"/>
    <property type="evidence" value="ECO:0007669"/>
    <property type="project" value="UniProtKB-UniRule"/>
</dbReference>
<dbReference type="STRING" id="5078.A0A135LSM0"/>
<organism evidence="6 7">
    <name type="scientific">Penicillium patulum</name>
    <name type="common">Penicillium griseofulvum</name>
    <dbReference type="NCBI Taxonomy" id="5078"/>
    <lineage>
        <taxon>Eukaryota</taxon>
        <taxon>Fungi</taxon>
        <taxon>Dikarya</taxon>
        <taxon>Ascomycota</taxon>
        <taxon>Pezizomycotina</taxon>
        <taxon>Eurotiomycetes</taxon>
        <taxon>Eurotiomycetidae</taxon>
        <taxon>Eurotiales</taxon>
        <taxon>Aspergillaceae</taxon>
        <taxon>Penicillium</taxon>
    </lineage>
</organism>
<evidence type="ECO:0000256" key="4">
    <source>
        <dbReference type="PROSITE-ProRule" id="PRU01161"/>
    </source>
</evidence>
<dbReference type="Pfam" id="PF01734">
    <property type="entry name" value="Patatin"/>
    <property type="match status" value="1"/>
</dbReference>
<feature type="active site" description="Nucleophile" evidence="4">
    <location>
        <position position="64"/>
    </location>
</feature>
<evidence type="ECO:0000256" key="2">
    <source>
        <dbReference type="ARBA" id="ARBA00022963"/>
    </source>
</evidence>
<evidence type="ECO:0000259" key="5">
    <source>
        <dbReference type="PROSITE" id="PS51635"/>
    </source>
</evidence>
<keyword evidence="3 4" id="KW-0443">Lipid metabolism</keyword>
<dbReference type="EMBL" id="LHQR01000027">
    <property type="protein sequence ID" value="KXG51962.1"/>
    <property type="molecule type" value="Genomic_DNA"/>
</dbReference>
<dbReference type="CDD" id="cd07216">
    <property type="entry name" value="Pat17_PNPLA8_PNPLA9_like3"/>
    <property type="match status" value="1"/>
</dbReference>
<dbReference type="OrthoDB" id="1577640at2759"/>
<accession>A0A135LSM0</accession>
<feature type="active site" description="Proton acceptor" evidence="4">
    <location>
        <position position="204"/>
    </location>
</feature>
<dbReference type="InterPro" id="IPR027417">
    <property type="entry name" value="P-loop_NTPase"/>
</dbReference>
<keyword evidence="7" id="KW-1185">Reference proteome</keyword>
<evidence type="ECO:0000313" key="6">
    <source>
        <dbReference type="EMBL" id="KXG51962.1"/>
    </source>
</evidence>
<dbReference type="GeneID" id="63711260"/>
<dbReference type="PANTHER" id="PTHR24185:SF1">
    <property type="entry name" value="CALCIUM-INDEPENDENT PHOSPHOLIPASE A2-GAMMA"/>
    <property type="match status" value="1"/>
</dbReference>